<feature type="compositionally biased region" description="Polar residues" evidence="5">
    <location>
        <begin position="439"/>
        <end position="450"/>
    </location>
</feature>
<feature type="compositionally biased region" description="Polar residues" evidence="5">
    <location>
        <begin position="1010"/>
        <end position="1034"/>
    </location>
</feature>
<dbReference type="GO" id="GO:0045104">
    <property type="term" value="P:intermediate filament cytoskeleton organization"/>
    <property type="evidence" value="ECO:0007669"/>
    <property type="project" value="InterPro"/>
</dbReference>
<feature type="compositionally biased region" description="Low complexity" evidence="5">
    <location>
        <begin position="1122"/>
        <end position="1134"/>
    </location>
</feature>
<organism evidence="8">
    <name type="scientific">Timema cristinae</name>
    <name type="common">Walking stick</name>
    <dbReference type="NCBI Taxonomy" id="61476"/>
    <lineage>
        <taxon>Eukaryota</taxon>
        <taxon>Metazoa</taxon>
        <taxon>Ecdysozoa</taxon>
        <taxon>Arthropoda</taxon>
        <taxon>Hexapoda</taxon>
        <taxon>Insecta</taxon>
        <taxon>Pterygota</taxon>
        <taxon>Neoptera</taxon>
        <taxon>Polyneoptera</taxon>
        <taxon>Phasmatodea</taxon>
        <taxon>Timematodea</taxon>
        <taxon>Timematoidea</taxon>
        <taxon>Timematidae</taxon>
        <taxon>Timema</taxon>
    </lineage>
</organism>
<dbReference type="FunFam" id="1.10.238.10:FF:000031">
    <property type="entry name" value="Short stop, isoform J"/>
    <property type="match status" value="1"/>
</dbReference>
<evidence type="ECO:0000259" key="6">
    <source>
        <dbReference type="PROSITE" id="PS50222"/>
    </source>
</evidence>
<dbReference type="SUPFAM" id="SSF47473">
    <property type="entry name" value="EF-hand"/>
    <property type="match status" value="1"/>
</dbReference>
<dbReference type="InterPro" id="IPR002017">
    <property type="entry name" value="Spectrin_repeat"/>
</dbReference>
<evidence type="ECO:0000256" key="5">
    <source>
        <dbReference type="SAM" id="MobiDB-lite"/>
    </source>
</evidence>
<feature type="region of interest" description="Disordered" evidence="5">
    <location>
        <begin position="430"/>
        <end position="483"/>
    </location>
</feature>
<dbReference type="CDD" id="cd00176">
    <property type="entry name" value="SPEC"/>
    <property type="match status" value="2"/>
</dbReference>
<dbReference type="SUPFAM" id="SSF46966">
    <property type="entry name" value="Spectrin repeat"/>
    <property type="match status" value="4"/>
</dbReference>
<proteinExistence type="predicted"/>
<feature type="compositionally biased region" description="Polar residues" evidence="5">
    <location>
        <begin position="1109"/>
        <end position="1121"/>
    </location>
</feature>
<feature type="region of interest" description="Disordered" evidence="5">
    <location>
        <begin position="943"/>
        <end position="1175"/>
    </location>
</feature>
<dbReference type="GO" id="GO:0005737">
    <property type="term" value="C:cytoplasm"/>
    <property type="evidence" value="ECO:0007669"/>
    <property type="project" value="TreeGrafter"/>
</dbReference>
<dbReference type="InterPro" id="IPR002048">
    <property type="entry name" value="EF_hand_dom"/>
</dbReference>
<dbReference type="Pfam" id="PF02187">
    <property type="entry name" value="GAS2"/>
    <property type="match status" value="1"/>
</dbReference>
<evidence type="ECO:0000256" key="1">
    <source>
        <dbReference type="ARBA" id="ARBA00004245"/>
    </source>
</evidence>
<dbReference type="CDD" id="cd00051">
    <property type="entry name" value="EFh"/>
    <property type="match status" value="1"/>
</dbReference>
<dbReference type="PROSITE" id="PS50222">
    <property type="entry name" value="EF_HAND_2"/>
    <property type="match status" value="2"/>
</dbReference>
<dbReference type="InterPro" id="IPR018159">
    <property type="entry name" value="Spectrin/alpha-actinin"/>
</dbReference>
<dbReference type="Pfam" id="PF13499">
    <property type="entry name" value="EF-hand_7"/>
    <property type="match status" value="1"/>
</dbReference>
<dbReference type="GO" id="GO:0042060">
    <property type="term" value="P:wound healing"/>
    <property type="evidence" value="ECO:0007669"/>
    <property type="project" value="TreeGrafter"/>
</dbReference>
<dbReference type="SMART" id="SM00243">
    <property type="entry name" value="GAS2"/>
    <property type="match status" value="1"/>
</dbReference>
<evidence type="ECO:0000313" key="8">
    <source>
        <dbReference type="EMBL" id="CAD7404833.1"/>
    </source>
</evidence>
<feature type="compositionally biased region" description="Basic and acidic residues" evidence="5">
    <location>
        <begin position="467"/>
        <end position="483"/>
    </location>
</feature>
<dbReference type="PANTHER" id="PTHR23169:SF23">
    <property type="entry name" value="SHORT STOP, ISOFORM H"/>
    <property type="match status" value="1"/>
</dbReference>
<keyword evidence="4" id="KW-0206">Cytoskeleton</keyword>
<dbReference type="GO" id="GO:0005509">
    <property type="term" value="F:calcium ion binding"/>
    <property type="evidence" value="ECO:0007669"/>
    <property type="project" value="InterPro"/>
</dbReference>
<comment type="subcellular location">
    <subcellularLocation>
        <location evidence="1">Cytoplasm</location>
        <location evidence="1">Cytoskeleton</location>
    </subcellularLocation>
</comment>
<dbReference type="Gene3D" id="1.10.238.10">
    <property type="entry name" value="EF-hand"/>
    <property type="match status" value="1"/>
</dbReference>
<dbReference type="GO" id="GO:0008017">
    <property type="term" value="F:microtubule binding"/>
    <property type="evidence" value="ECO:0007669"/>
    <property type="project" value="InterPro"/>
</dbReference>
<dbReference type="GO" id="GO:0030056">
    <property type="term" value="C:hemidesmosome"/>
    <property type="evidence" value="ECO:0007669"/>
    <property type="project" value="TreeGrafter"/>
</dbReference>
<dbReference type="FunFam" id="1.20.58.60:FF:000001">
    <property type="entry name" value="Microtubule-actin cross-linking factor 1"/>
    <property type="match status" value="2"/>
</dbReference>
<dbReference type="GO" id="GO:0005198">
    <property type="term" value="F:structural molecule activity"/>
    <property type="evidence" value="ECO:0007669"/>
    <property type="project" value="TreeGrafter"/>
</dbReference>
<evidence type="ECO:0000256" key="3">
    <source>
        <dbReference type="ARBA" id="ARBA00022837"/>
    </source>
</evidence>
<dbReference type="PROSITE" id="PS51460">
    <property type="entry name" value="GAR"/>
    <property type="match status" value="1"/>
</dbReference>
<dbReference type="AlphaFoldDB" id="A0A7R9CZ87"/>
<dbReference type="GO" id="GO:0005882">
    <property type="term" value="C:intermediate filament"/>
    <property type="evidence" value="ECO:0007669"/>
    <property type="project" value="TreeGrafter"/>
</dbReference>
<feature type="compositionally biased region" description="Polar residues" evidence="5">
    <location>
        <begin position="1149"/>
        <end position="1168"/>
    </location>
</feature>
<feature type="compositionally biased region" description="Polar residues" evidence="5">
    <location>
        <begin position="1053"/>
        <end position="1068"/>
    </location>
</feature>
<keyword evidence="2" id="KW-0963">Cytoplasm</keyword>
<dbReference type="PANTHER" id="PTHR23169">
    <property type="entry name" value="ENVOPLAKIN"/>
    <property type="match status" value="1"/>
</dbReference>
<dbReference type="SUPFAM" id="SSF143575">
    <property type="entry name" value="GAS2 domain-like"/>
    <property type="match status" value="1"/>
</dbReference>
<dbReference type="GO" id="GO:0031122">
    <property type="term" value="P:cytoplasmic microtubule organization"/>
    <property type="evidence" value="ECO:0007669"/>
    <property type="project" value="TreeGrafter"/>
</dbReference>
<dbReference type="InterPro" id="IPR018247">
    <property type="entry name" value="EF_Hand_1_Ca_BS"/>
</dbReference>
<dbReference type="Gene3D" id="3.30.920.20">
    <property type="entry name" value="Gas2-like domain"/>
    <property type="match status" value="1"/>
</dbReference>
<feature type="compositionally biased region" description="Polar residues" evidence="5">
    <location>
        <begin position="971"/>
        <end position="982"/>
    </location>
</feature>
<feature type="compositionally biased region" description="Low complexity" evidence="5">
    <location>
        <begin position="947"/>
        <end position="970"/>
    </location>
</feature>
<dbReference type="Pfam" id="PF00435">
    <property type="entry name" value="Spectrin"/>
    <property type="match status" value="3"/>
</dbReference>
<dbReference type="EMBL" id="OC319279">
    <property type="protein sequence ID" value="CAD7404833.1"/>
    <property type="molecule type" value="Genomic_DNA"/>
</dbReference>
<feature type="domain" description="EF-hand" evidence="6">
    <location>
        <begin position="614"/>
        <end position="649"/>
    </location>
</feature>
<dbReference type="InterPro" id="IPR011992">
    <property type="entry name" value="EF-hand-dom_pair"/>
</dbReference>
<dbReference type="Gene3D" id="1.20.58.60">
    <property type="match status" value="4"/>
</dbReference>
<evidence type="ECO:0000256" key="4">
    <source>
        <dbReference type="ARBA" id="ARBA00023212"/>
    </source>
</evidence>
<reference evidence="8" key="1">
    <citation type="submission" date="2020-11" db="EMBL/GenBank/DDBJ databases">
        <authorList>
            <person name="Tran Van P."/>
        </authorList>
    </citation>
    <scope>NUCLEOTIDE SEQUENCE</scope>
</reference>
<evidence type="ECO:0000256" key="2">
    <source>
        <dbReference type="ARBA" id="ARBA00022490"/>
    </source>
</evidence>
<dbReference type="InterPro" id="IPR036534">
    <property type="entry name" value="GAR_dom_sf"/>
</dbReference>
<dbReference type="SMART" id="SM00054">
    <property type="entry name" value="EFh"/>
    <property type="match status" value="2"/>
</dbReference>
<dbReference type="GO" id="GO:0005886">
    <property type="term" value="C:plasma membrane"/>
    <property type="evidence" value="ECO:0007669"/>
    <property type="project" value="UniProtKB-SubCell"/>
</dbReference>
<dbReference type="PROSITE" id="PS00018">
    <property type="entry name" value="EF_HAND_1"/>
    <property type="match status" value="1"/>
</dbReference>
<dbReference type="InterPro" id="IPR043197">
    <property type="entry name" value="Plakin"/>
</dbReference>
<feature type="domain" description="EF-hand" evidence="6">
    <location>
        <begin position="650"/>
        <end position="685"/>
    </location>
</feature>
<evidence type="ECO:0008006" key="9">
    <source>
        <dbReference type="Google" id="ProtNLM"/>
    </source>
</evidence>
<dbReference type="InterPro" id="IPR003108">
    <property type="entry name" value="GAR_dom"/>
</dbReference>
<feature type="domain" description="GAR" evidence="7">
    <location>
        <begin position="690"/>
        <end position="762"/>
    </location>
</feature>
<accession>A0A7R9CZ87</accession>
<dbReference type="SMART" id="SM00150">
    <property type="entry name" value="SPEC"/>
    <property type="match status" value="4"/>
</dbReference>
<evidence type="ECO:0000259" key="7">
    <source>
        <dbReference type="PROSITE" id="PS51460"/>
    </source>
</evidence>
<gene>
    <name evidence="8" type="ORF">TCEB3V08_LOCUS7690</name>
</gene>
<protein>
    <recommendedName>
        <fullName evidence="9">Microtubule-actin cross-linking factor 1</fullName>
    </recommendedName>
</protein>
<name>A0A7R9CZ87_TIMCR</name>
<sequence length="1175" mass="132203">MFTRSGLMTWLGDTNFSQKQDVILIKNLLISVQHRWERVVSKSAERTRASGLMTWLGDTEKSLDELATEASSIGNDPERIKARLAKHREFQRALSGKQATYDATMKAGKALKERAPKTDEVPLKQMLADLKNKWTTVCTKSVDRQRKLEEALLFSGQFKDAVQALLEWLQKVEKVLGEEGPVHGDLDTVMSLVEQHKTFEEDLHSRSAQMESVQRTGRDLEAKATAVDAAMIKAQLSELSGLWDKVTMLSNRKTDRLEDALKEAEQLHKSVHMLLEWLSDAEMKLRFAGPLPEDEQETRNHLAEHEKFMREMAEKAREKDATIELAQRILAKAHPDGATVIKHWITIIQSRWEEVFTWGSQREQRLTEHLRSLRDLEGLLEELLAWLAGLEGNLIALETEPLPDDLKTLEGLITDHREFMENTSKRQVEVDSVCKSRQVKQPPTTQATQSSKDRKLSKPKTSTPSKDQQDKDRGSSPEHDIPIRKSSSMKKFPFYPVCILVWYSSELLFPSSDSSTLCGLIPPHDFRVSPGREKAPELPHIGPRFAARGSKGSEPQFRNPRVKLLWDRWRNVWMLAWERQRRLQEKYNYLLELEKVKNFSWDDWRKRFLKFMNHKKSRLTDLFRKMDKNNDGLIPREDFIDGIMRTKFDTSRLEMNAVADLFDRNGEGLIDWQEFIAALRPDWEEKKAPVEADKIHDEVKRLVMLCTCRQKFRVFQVGEGKYRFGDSQKLRLVRILRSTVMVRVGGGWVALDEFLVKNDPCRAKGRTNIELREQFILADGVSQSMTAFKPRTSLGGTQQRSQSVTAAGPITKEDKIRCWGLVRCPFPVLKVSSYISPLLQLKRVKHRLYHGSIARAEEFLSQLMPIFESLRQKEELPYSYPLAMGSGSHTPSYHWLKEGPRLIRATNGTTCCRSLLPCRAVVVVTMDERQQLVPLTLVSRVRERSVRSVPMSSRTNTTTSRSSFSGGTRTPDSLSDNESSLTRPLRKGSAPVRSTFTPGGSLPGSKAGSRPNSRPASRQGSKPPSRHGSTLSLDSTDEGTPSRIPVHQRRVTPASSTLPRSNASSSARKLTVPVNGTPGSRPRTPTGSGLISPASGVASSRSRIPVFVGSTSTESQLSSCASSSGTRTPSGSSTPIPPGAKVTRKPSGASDTSTGVSRKGSKSTTPTETRAPFRL</sequence>
<keyword evidence="3" id="KW-0106">Calcium</keyword>
<dbReference type="FunFam" id="3.30.920.20:FF:000001">
    <property type="entry name" value="Microtubule-actin cross-linking factor 1"/>
    <property type="match status" value="1"/>
</dbReference>